<proteinExistence type="predicted"/>
<protein>
    <submittedName>
        <fullName evidence="2">Uncharacterized protein</fullName>
    </submittedName>
</protein>
<evidence type="ECO:0000313" key="2">
    <source>
        <dbReference type="WBParaSite" id="nRc.2.0.1.t38220-RA"/>
    </source>
</evidence>
<reference evidence="2" key="1">
    <citation type="submission" date="2022-11" db="UniProtKB">
        <authorList>
            <consortium name="WormBaseParasite"/>
        </authorList>
    </citation>
    <scope>IDENTIFICATION</scope>
</reference>
<keyword evidence="1" id="KW-1185">Reference proteome</keyword>
<dbReference type="Proteomes" id="UP000887565">
    <property type="component" value="Unplaced"/>
</dbReference>
<accession>A0A915KII9</accession>
<evidence type="ECO:0000313" key="1">
    <source>
        <dbReference type="Proteomes" id="UP000887565"/>
    </source>
</evidence>
<dbReference type="WBParaSite" id="nRc.2.0.1.t38220-RA">
    <property type="protein sequence ID" value="nRc.2.0.1.t38220-RA"/>
    <property type="gene ID" value="nRc.2.0.1.g38220"/>
</dbReference>
<name>A0A915KII9_ROMCU</name>
<sequence>METAIQEINIEETDYMANPHSRFHLYSRLLTIMDFQNRFSFPVLICAYPLPTTASACALIAEELLKRPMLSTTLEPSNDELLETPIFDLNMTKLPLVAFPLAPHEPSATADLTVLGTQINDFLKLTVDKISSLAPAPLEESTPIQPISMDAETNTATLD</sequence>
<organism evidence="1 2">
    <name type="scientific">Romanomermis culicivorax</name>
    <name type="common">Nematode worm</name>
    <dbReference type="NCBI Taxonomy" id="13658"/>
    <lineage>
        <taxon>Eukaryota</taxon>
        <taxon>Metazoa</taxon>
        <taxon>Ecdysozoa</taxon>
        <taxon>Nematoda</taxon>
        <taxon>Enoplea</taxon>
        <taxon>Dorylaimia</taxon>
        <taxon>Mermithida</taxon>
        <taxon>Mermithoidea</taxon>
        <taxon>Mermithidae</taxon>
        <taxon>Romanomermis</taxon>
    </lineage>
</organism>
<dbReference type="AlphaFoldDB" id="A0A915KII9"/>